<dbReference type="InterPro" id="IPR003018">
    <property type="entry name" value="GAF"/>
</dbReference>
<comment type="caution">
    <text evidence="2">The sequence shown here is derived from an EMBL/GenBank/DDBJ whole genome shotgun (WGS) entry which is preliminary data.</text>
</comment>
<gene>
    <name evidence="2" type="ORF">ABT188_24785</name>
</gene>
<feature type="domain" description="GAF" evidence="1">
    <location>
        <begin position="35"/>
        <end position="141"/>
    </location>
</feature>
<dbReference type="InterPro" id="IPR029016">
    <property type="entry name" value="GAF-like_dom_sf"/>
</dbReference>
<name>A0ABV1T176_9ACTN</name>
<dbReference type="RefSeq" id="WP_352149158.1">
    <property type="nucleotide sequence ID" value="NZ_JBEOZY010000030.1"/>
</dbReference>
<sequence length="155" mass="16893">MFRHPCASACALPYDPRMLDESTNVWLRDLLHRHDAVAGTIHVVREDLLHIETAHNIPAKVQEVTARIPLGKGMAGLAWQRDRPVQTCNLKDDDSGTVKPGAKAVDGKAAVALPVHGTDGAVRAVVGLAWSDERELTEGELTKIVDDAESLPHLW</sequence>
<protein>
    <submittedName>
        <fullName evidence="2">GAF domain-containing protein</fullName>
    </submittedName>
</protein>
<dbReference type="Pfam" id="PF13185">
    <property type="entry name" value="GAF_2"/>
    <property type="match status" value="1"/>
</dbReference>
<dbReference type="Proteomes" id="UP001496720">
    <property type="component" value="Unassembled WGS sequence"/>
</dbReference>
<dbReference type="EMBL" id="JBEOZY010000030">
    <property type="protein sequence ID" value="MER6167725.1"/>
    <property type="molecule type" value="Genomic_DNA"/>
</dbReference>
<dbReference type="SUPFAM" id="SSF55781">
    <property type="entry name" value="GAF domain-like"/>
    <property type="match status" value="1"/>
</dbReference>
<evidence type="ECO:0000313" key="2">
    <source>
        <dbReference type="EMBL" id="MER6167725.1"/>
    </source>
</evidence>
<organism evidence="2 3">
    <name type="scientific">Streptomyces violaceorubidus</name>
    <dbReference type="NCBI Taxonomy" id="284042"/>
    <lineage>
        <taxon>Bacteria</taxon>
        <taxon>Bacillati</taxon>
        <taxon>Actinomycetota</taxon>
        <taxon>Actinomycetes</taxon>
        <taxon>Kitasatosporales</taxon>
        <taxon>Streptomycetaceae</taxon>
        <taxon>Streptomyces</taxon>
    </lineage>
</organism>
<accession>A0ABV1T176</accession>
<proteinExistence type="predicted"/>
<dbReference type="Gene3D" id="3.30.450.40">
    <property type="match status" value="1"/>
</dbReference>
<evidence type="ECO:0000259" key="1">
    <source>
        <dbReference type="Pfam" id="PF13185"/>
    </source>
</evidence>
<evidence type="ECO:0000313" key="3">
    <source>
        <dbReference type="Proteomes" id="UP001496720"/>
    </source>
</evidence>
<keyword evidence="3" id="KW-1185">Reference proteome</keyword>
<reference evidence="2 3" key="1">
    <citation type="submission" date="2024-06" db="EMBL/GenBank/DDBJ databases">
        <title>The Natural Products Discovery Center: Release of the First 8490 Sequenced Strains for Exploring Actinobacteria Biosynthetic Diversity.</title>
        <authorList>
            <person name="Kalkreuter E."/>
            <person name="Kautsar S.A."/>
            <person name="Yang D."/>
            <person name="Bader C.D."/>
            <person name="Teijaro C.N."/>
            <person name="Fluegel L."/>
            <person name="Davis C.M."/>
            <person name="Simpson J.R."/>
            <person name="Lauterbach L."/>
            <person name="Steele A.D."/>
            <person name="Gui C."/>
            <person name="Meng S."/>
            <person name="Li G."/>
            <person name="Viehrig K."/>
            <person name="Ye F."/>
            <person name="Su P."/>
            <person name="Kiefer A.F."/>
            <person name="Nichols A."/>
            <person name="Cepeda A.J."/>
            <person name="Yan W."/>
            <person name="Fan B."/>
            <person name="Jiang Y."/>
            <person name="Adhikari A."/>
            <person name="Zheng C.-J."/>
            <person name="Schuster L."/>
            <person name="Cowan T.M."/>
            <person name="Smanski M.J."/>
            <person name="Chevrette M.G."/>
            <person name="De Carvalho L.P.S."/>
            <person name="Shen B."/>
        </authorList>
    </citation>
    <scope>NUCLEOTIDE SEQUENCE [LARGE SCALE GENOMIC DNA]</scope>
    <source>
        <strain evidence="2 3">NPDC001615</strain>
    </source>
</reference>